<comment type="caution">
    <text evidence="1">The sequence shown here is derived from an EMBL/GenBank/DDBJ whole genome shotgun (WGS) entry which is preliminary data.</text>
</comment>
<dbReference type="PANTHER" id="PTHR40045">
    <property type="entry name" value="YCGG FAMILY PROTEIN"/>
    <property type="match status" value="1"/>
</dbReference>
<evidence type="ECO:0000313" key="1">
    <source>
        <dbReference type="EMBL" id="EMA40825.1"/>
    </source>
</evidence>
<evidence type="ECO:0000313" key="2">
    <source>
        <dbReference type="Proteomes" id="UP000011566"/>
    </source>
</evidence>
<reference evidence="1 2" key="1">
    <citation type="journal article" date="2014" name="PLoS Genet.">
        <title>Phylogenetically driven sequencing of extremely halophilic archaea reveals strategies for static and dynamic osmo-response.</title>
        <authorList>
            <person name="Becker E.A."/>
            <person name="Seitzer P.M."/>
            <person name="Tritt A."/>
            <person name="Larsen D."/>
            <person name="Krusor M."/>
            <person name="Yao A.I."/>
            <person name="Wu D."/>
            <person name="Madern D."/>
            <person name="Eisen J.A."/>
            <person name="Darling A.E."/>
            <person name="Facciotti M.T."/>
        </authorList>
    </citation>
    <scope>NUCLEOTIDE SEQUENCE [LARGE SCALE GENOMIC DNA]</scope>
    <source>
        <strain evidence="1 2">100A6</strain>
    </source>
</reference>
<dbReference type="PATRIC" id="fig|1132509.6.peg.816"/>
<dbReference type="Pfam" id="PF08892">
    <property type="entry name" value="YqcI_YcgG"/>
    <property type="match status" value="1"/>
</dbReference>
<dbReference type="AlphaFoldDB" id="M0M8T2"/>
<proteinExistence type="predicted"/>
<sequence length="252" mass="28806">MSVSLPSRYLDQSTLRDRIDHDELPAWAAEQYGTFRKTMLDTDAPFPCYFGVESEATGMARYAFCASTTDEDALAGLRETLYEYAKTFDSPGERVSLVVFFAPPETPLTEAEYGDRLWEILQYLHDTDPEPWPYEIPADPDDPHWEFCFGGVPMFPTARAPFYEARRSRHNPHGLEITFQPRAIFEGITGDTAAGRRAREVIRERADEYDAVCPHADLGDWGDPDDREWKQYLLPEAEGESHRDCPLEITKP</sequence>
<dbReference type="InterPro" id="IPR014988">
    <property type="entry name" value="Uncharacterised_YqcI/YcgG"/>
</dbReference>
<dbReference type="RefSeq" id="WP_007690949.1">
    <property type="nucleotide sequence ID" value="NZ_AJRK01000018.1"/>
</dbReference>
<dbReference type="PANTHER" id="PTHR40045:SF1">
    <property type="entry name" value="YQCI_YCGG FAMILY PROTEIN"/>
    <property type="match status" value="1"/>
</dbReference>
<name>M0M8T2_9EURY</name>
<dbReference type="Proteomes" id="UP000011566">
    <property type="component" value="Unassembled WGS sequence"/>
</dbReference>
<gene>
    <name evidence="1" type="ORF">C447_03486</name>
</gene>
<organism evidence="1 2">
    <name type="scientific">Halococcus hamelinensis 100A6</name>
    <dbReference type="NCBI Taxonomy" id="1132509"/>
    <lineage>
        <taxon>Archaea</taxon>
        <taxon>Methanobacteriati</taxon>
        <taxon>Methanobacteriota</taxon>
        <taxon>Stenosarchaea group</taxon>
        <taxon>Halobacteria</taxon>
        <taxon>Halobacteriales</taxon>
        <taxon>Halococcaceae</taxon>
        <taxon>Halococcus</taxon>
    </lineage>
</organism>
<accession>M0M8T2</accession>
<evidence type="ECO:0008006" key="3">
    <source>
        <dbReference type="Google" id="ProtNLM"/>
    </source>
</evidence>
<keyword evidence="2" id="KW-1185">Reference proteome</keyword>
<dbReference type="EMBL" id="AOMB01000009">
    <property type="protein sequence ID" value="EMA40825.1"/>
    <property type="molecule type" value="Genomic_DNA"/>
</dbReference>
<dbReference type="eggNOG" id="arCOG04691">
    <property type="taxonomic scope" value="Archaea"/>
</dbReference>
<dbReference type="OrthoDB" id="165320at2157"/>
<protein>
    <recommendedName>
        <fullName evidence="3">YqcI/YcgG family protein</fullName>
    </recommendedName>
</protein>